<evidence type="ECO:0000313" key="2">
    <source>
        <dbReference type="Proteomes" id="UP001157502"/>
    </source>
</evidence>
<dbReference type="Proteomes" id="UP001157502">
    <property type="component" value="Chromosome 6"/>
</dbReference>
<name>A0ACC2H2S8_DALPE</name>
<protein>
    <submittedName>
        <fullName evidence="1">Uncharacterized protein</fullName>
    </submittedName>
</protein>
<comment type="caution">
    <text evidence="1">The sequence shown here is derived from an EMBL/GenBank/DDBJ whole genome shotgun (WGS) entry which is preliminary data.</text>
</comment>
<dbReference type="EMBL" id="CM055733">
    <property type="protein sequence ID" value="KAJ8010219.1"/>
    <property type="molecule type" value="Genomic_DNA"/>
</dbReference>
<gene>
    <name evidence="1" type="ORF">DPEC_G00072730</name>
</gene>
<proteinExistence type="predicted"/>
<keyword evidence="2" id="KW-1185">Reference proteome</keyword>
<organism evidence="1 2">
    <name type="scientific">Dallia pectoralis</name>
    <name type="common">Alaska blackfish</name>
    <dbReference type="NCBI Taxonomy" id="75939"/>
    <lineage>
        <taxon>Eukaryota</taxon>
        <taxon>Metazoa</taxon>
        <taxon>Chordata</taxon>
        <taxon>Craniata</taxon>
        <taxon>Vertebrata</taxon>
        <taxon>Euteleostomi</taxon>
        <taxon>Actinopterygii</taxon>
        <taxon>Neopterygii</taxon>
        <taxon>Teleostei</taxon>
        <taxon>Protacanthopterygii</taxon>
        <taxon>Esociformes</taxon>
        <taxon>Umbridae</taxon>
        <taxon>Dallia</taxon>
    </lineage>
</organism>
<evidence type="ECO:0000313" key="1">
    <source>
        <dbReference type="EMBL" id="KAJ8010219.1"/>
    </source>
</evidence>
<reference evidence="1" key="1">
    <citation type="submission" date="2021-05" db="EMBL/GenBank/DDBJ databases">
        <authorList>
            <person name="Pan Q."/>
            <person name="Jouanno E."/>
            <person name="Zahm M."/>
            <person name="Klopp C."/>
            <person name="Cabau C."/>
            <person name="Louis A."/>
            <person name="Berthelot C."/>
            <person name="Parey E."/>
            <person name="Roest Crollius H."/>
            <person name="Montfort J."/>
            <person name="Robinson-Rechavi M."/>
            <person name="Bouchez O."/>
            <person name="Lampietro C."/>
            <person name="Lopez Roques C."/>
            <person name="Donnadieu C."/>
            <person name="Postlethwait J."/>
            <person name="Bobe J."/>
            <person name="Dillon D."/>
            <person name="Chandos A."/>
            <person name="von Hippel F."/>
            <person name="Guiguen Y."/>
        </authorList>
    </citation>
    <scope>NUCLEOTIDE SEQUENCE</scope>
    <source>
        <strain evidence="1">YG-Jan2019</strain>
    </source>
</reference>
<sequence length="113" mass="13120">MFHQERPNNQDITHNTASVWDGGGTYPSVHLGRRARGFVSHLERPAIRTIPWYRSCSLRLMQSVKNRCQHLSNGKCLFYTECQRSHNLLINRMKQSVEWRAGGAERVGKEIVR</sequence>
<accession>A0ACC2H2S8</accession>